<organism evidence="3 4">
    <name type="scientific">Streptantibioticus cattleyicolor (strain ATCC 35852 / DSM 46488 / JCM 4925 / NBRC 14057 / NRRL 8057)</name>
    <name type="common">Streptomyces cattleya</name>
    <dbReference type="NCBI Taxonomy" id="1003195"/>
    <lineage>
        <taxon>Bacteria</taxon>
        <taxon>Bacillati</taxon>
        <taxon>Actinomycetota</taxon>
        <taxon>Actinomycetes</taxon>
        <taxon>Kitasatosporales</taxon>
        <taxon>Streptomycetaceae</taxon>
        <taxon>Streptantibioticus</taxon>
    </lineage>
</organism>
<dbReference type="HOGENOM" id="CLU_401648_0_0_11"/>
<dbReference type="eggNOG" id="COG2518">
    <property type="taxonomic scope" value="Bacteria"/>
</dbReference>
<proteinExistence type="predicted"/>
<gene>
    <name evidence="3" type="ordered locus">SCATT_05440</name>
</gene>
<feature type="region of interest" description="Disordered" evidence="1">
    <location>
        <begin position="1"/>
        <end position="20"/>
    </location>
</feature>
<reference evidence="4" key="1">
    <citation type="submission" date="2011-12" db="EMBL/GenBank/DDBJ databases">
        <title>Complete genome sequence of Streptomyces cattleya strain DSM 46488.</title>
        <authorList>
            <person name="Ou H.-Y."/>
            <person name="Li P."/>
            <person name="Zhao C."/>
            <person name="O'Hagan D."/>
            <person name="Deng Z."/>
        </authorList>
    </citation>
    <scope>NUCLEOTIDE SEQUENCE [LARGE SCALE GENOMIC DNA]</scope>
    <source>
        <strain evidence="4">ATCC 35852 / DSM 46488 / JCM 4925 / NBRC 14057 / NRRL 8057</strain>
    </source>
</reference>
<dbReference type="Proteomes" id="UP000007842">
    <property type="component" value="Chromosome"/>
</dbReference>
<dbReference type="InterPro" id="IPR023809">
    <property type="entry name" value="Thiopep_bacteriocin_synth_dom"/>
</dbReference>
<accession>G8WR98</accession>
<dbReference type="KEGG" id="scy:SCATT_05440"/>
<dbReference type="AlphaFoldDB" id="G8WR98"/>
<dbReference type="EMBL" id="CP003219">
    <property type="protein sequence ID" value="AEW92915.1"/>
    <property type="molecule type" value="Genomic_DNA"/>
</dbReference>
<evidence type="ECO:0000256" key="1">
    <source>
        <dbReference type="SAM" id="MobiDB-lite"/>
    </source>
</evidence>
<dbReference type="Pfam" id="PF14028">
    <property type="entry name" value="Lant_dehydr_C"/>
    <property type="match status" value="1"/>
</dbReference>
<protein>
    <recommendedName>
        <fullName evidence="2">Thiopeptide-type bacteriocin biosynthesis domain-containing protein</fullName>
    </recommendedName>
</protein>
<evidence type="ECO:0000313" key="3">
    <source>
        <dbReference type="EMBL" id="AEW92915.1"/>
    </source>
</evidence>
<dbReference type="STRING" id="1003195.SCATT_05440"/>
<name>G8WR98_STREN</name>
<keyword evidence="4" id="KW-1185">Reference proteome</keyword>
<dbReference type="NCBIfam" id="TIGR03891">
    <property type="entry name" value="thiopep_ocin"/>
    <property type="match status" value="1"/>
</dbReference>
<sequence>MGRMPADQLSPAGTPAAGPDAVPQDGDWWQLYLHFTDWAEAENVAASHLAPLLHQAEADNTVTGWWYIRKHPCWRVRVRIRAQEHSVKARVSAVLDGLTAAGHLDRWWTGIYEPETAAFGNTIGMSLAHALFHADSRAILDLHHRGETALGRRELSILLCTTMMRAAALEWYEQGDVWHHVAQERPLPADVPPDRLQALTADLRQIMAADTAPDGPLLGPDGPVAFAADWADAFRRTGRDLAATARNGSLDRGLRQVLAYHVIFHWNRLGLPARTQSILSWAARAYILGPAAQPARSAIPHQTRPQSPAPTSADRIARRFPLVYRPHLTCPDLPTRVAQVRRHADAGQHQPDPEAAIDRACAAWNLAALIAADCGMPGLAADLCTRQFRVFHAAWPVAGRTAIASLQPLANLARLTHRAGDPEGAFQTLHALDHAVHHGGSTVIHGIPISFDRFTATGTDRKEVSAWLRTLLLDDGTRFLAAAGQWTRAAAHAAMHDDHAERLHEARQTQVITQLQQGRADSALETLKTATRTEPWEQAVAACLRTYHDALNHHLTTDGAAATLNAIQQAHRSLAPSGMLFSIRLALIAADLTAEHAPQQAQTLRTNLIQAAADSQDAYAAREVLHHPNVSKQADPATTQALRTLLDNAGLEQGHMPTPLLTDLMASLDTAEPALTRALSARTSE</sequence>
<evidence type="ECO:0000259" key="2">
    <source>
        <dbReference type="Pfam" id="PF14028"/>
    </source>
</evidence>
<dbReference type="PATRIC" id="fig|1003195.29.peg.540"/>
<feature type="domain" description="Thiopeptide-type bacteriocin biosynthesis" evidence="2">
    <location>
        <begin position="28"/>
        <end position="285"/>
    </location>
</feature>
<evidence type="ECO:0000313" key="4">
    <source>
        <dbReference type="Proteomes" id="UP000007842"/>
    </source>
</evidence>